<dbReference type="Proteomes" id="UP000499080">
    <property type="component" value="Unassembled WGS sequence"/>
</dbReference>
<organism evidence="1 2">
    <name type="scientific">Araneus ventricosus</name>
    <name type="common">Orbweaver spider</name>
    <name type="synonym">Epeira ventricosa</name>
    <dbReference type="NCBI Taxonomy" id="182803"/>
    <lineage>
        <taxon>Eukaryota</taxon>
        <taxon>Metazoa</taxon>
        <taxon>Ecdysozoa</taxon>
        <taxon>Arthropoda</taxon>
        <taxon>Chelicerata</taxon>
        <taxon>Arachnida</taxon>
        <taxon>Araneae</taxon>
        <taxon>Araneomorphae</taxon>
        <taxon>Entelegynae</taxon>
        <taxon>Araneoidea</taxon>
        <taxon>Araneidae</taxon>
        <taxon>Araneus</taxon>
    </lineage>
</organism>
<sequence length="101" mass="10940">MVIPLLYKAGGRDHHRSLLSTAETMGVTNDSSSGGNSGGCKPHSNCFCDGIQVGVQEPFGWHGNIRYYCFGVKSKDDGLTSNIAWESKRLTIGIQLILPIE</sequence>
<evidence type="ECO:0000313" key="1">
    <source>
        <dbReference type="EMBL" id="GBM51513.1"/>
    </source>
</evidence>
<dbReference type="EMBL" id="BGPR01001339">
    <property type="protein sequence ID" value="GBM51513.1"/>
    <property type="molecule type" value="Genomic_DNA"/>
</dbReference>
<protein>
    <submittedName>
        <fullName evidence="1">Uncharacterized protein</fullName>
    </submittedName>
</protein>
<reference evidence="1 2" key="1">
    <citation type="journal article" date="2019" name="Sci. Rep.">
        <title>Orb-weaving spider Araneus ventricosus genome elucidates the spidroin gene catalogue.</title>
        <authorList>
            <person name="Kono N."/>
            <person name="Nakamura H."/>
            <person name="Ohtoshi R."/>
            <person name="Moran D.A.P."/>
            <person name="Shinohara A."/>
            <person name="Yoshida Y."/>
            <person name="Fujiwara M."/>
            <person name="Mori M."/>
            <person name="Tomita M."/>
            <person name="Arakawa K."/>
        </authorList>
    </citation>
    <scope>NUCLEOTIDE SEQUENCE [LARGE SCALE GENOMIC DNA]</scope>
</reference>
<comment type="caution">
    <text evidence="1">The sequence shown here is derived from an EMBL/GenBank/DDBJ whole genome shotgun (WGS) entry which is preliminary data.</text>
</comment>
<dbReference type="AlphaFoldDB" id="A0A4Y2GD38"/>
<accession>A0A4Y2GD38</accession>
<evidence type="ECO:0000313" key="2">
    <source>
        <dbReference type="Proteomes" id="UP000499080"/>
    </source>
</evidence>
<gene>
    <name evidence="1" type="ORF">AVEN_71630_1</name>
</gene>
<keyword evidence="2" id="KW-1185">Reference proteome</keyword>
<proteinExistence type="predicted"/>
<name>A0A4Y2GD38_ARAVE</name>